<gene>
    <name evidence="2" type="ORF">SISSUDRAFT_1057803</name>
</gene>
<evidence type="ECO:0000313" key="2">
    <source>
        <dbReference type="EMBL" id="KZT43409.1"/>
    </source>
</evidence>
<reference evidence="2 3" key="1">
    <citation type="journal article" date="2016" name="Mol. Biol. Evol.">
        <title>Comparative Genomics of Early-Diverging Mushroom-Forming Fungi Provides Insights into the Origins of Lignocellulose Decay Capabilities.</title>
        <authorList>
            <person name="Nagy L.G."/>
            <person name="Riley R."/>
            <person name="Tritt A."/>
            <person name="Adam C."/>
            <person name="Daum C."/>
            <person name="Floudas D."/>
            <person name="Sun H."/>
            <person name="Yadav J.S."/>
            <person name="Pangilinan J."/>
            <person name="Larsson K.H."/>
            <person name="Matsuura K."/>
            <person name="Barry K."/>
            <person name="Labutti K."/>
            <person name="Kuo R."/>
            <person name="Ohm R.A."/>
            <person name="Bhattacharya S.S."/>
            <person name="Shirouzu T."/>
            <person name="Yoshinaga Y."/>
            <person name="Martin F.M."/>
            <person name="Grigoriev I.V."/>
            <person name="Hibbett D.S."/>
        </authorList>
    </citation>
    <scope>NUCLEOTIDE SEQUENCE [LARGE SCALE GENOMIC DNA]</scope>
    <source>
        <strain evidence="2 3">HHB10207 ss-3</strain>
    </source>
</reference>
<dbReference type="STRING" id="1314776.A0A166I5D2"/>
<evidence type="ECO:0000313" key="3">
    <source>
        <dbReference type="Proteomes" id="UP000076798"/>
    </source>
</evidence>
<sequence length="342" mass="38624">MDIEVNCFTNRIQSEQTLIAQARALIEQPRWRNLEEGKWDSKLFDIDPERCFTYNEKPPRIPFVVSDPELKEWGAEVTPDEIFALEDLAEFAPHVAVASSVNPSKRGLDTIDFQTAGPNEAETSERLDSSSRVLESNEPPAKRVKRSHTVTLFNAIPWPHQHSRPSPAIPAPAGIRIVEPHGVLIVYKAITEPQAHWLVPIQCSATLFSHLDNTPSTALYSINLLPDNPPSSQSNRIYWTYHSLVSFWVFLLEVRKRNKFGPLAITYLYNAPELAFVKITCDTPNAMRFRTVLRSWRCQMDADDPPPSTVEKEVLNSSASARPLKFARLLLVDESGDNLLIA</sequence>
<organism evidence="2 3">
    <name type="scientific">Sistotremastrum suecicum HHB10207 ss-3</name>
    <dbReference type="NCBI Taxonomy" id="1314776"/>
    <lineage>
        <taxon>Eukaryota</taxon>
        <taxon>Fungi</taxon>
        <taxon>Dikarya</taxon>
        <taxon>Basidiomycota</taxon>
        <taxon>Agaricomycotina</taxon>
        <taxon>Agaricomycetes</taxon>
        <taxon>Sistotremastrales</taxon>
        <taxon>Sistotremastraceae</taxon>
        <taxon>Sistotremastrum</taxon>
    </lineage>
</organism>
<feature type="region of interest" description="Disordered" evidence="1">
    <location>
        <begin position="107"/>
        <end position="144"/>
    </location>
</feature>
<dbReference type="AlphaFoldDB" id="A0A166I5D2"/>
<name>A0A166I5D2_9AGAM</name>
<accession>A0A166I5D2</accession>
<evidence type="ECO:0000256" key="1">
    <source>
        <dbReference type="SAM" id="MobiDB-lite"/>
    </source>
</evidence>
<dbReference type="Proteomes" id="UP000076798">
    <property type="component" value="Unassembled WGS sequence"/>
</dbReference>
<dbReference type="OrthoDB" id="3143319at2759"/>
<dbReference type="EMBL" id="KV428008">
    <property type="protein sequence ID" value="KZT43409.1"/>
    <property type="molecule type" value="Genomic_DNA"/>
</dbReference>
<keyword evidence="3" id="KW-1185">Reference proteome</keyword>
<proteinExistence type="predicted"/>
<protein>
    <submittedName>
        <fullName evidence="2">Uncharacterized protein</fullName>
    </submittedName>
</protein>